<evidence type="ECO:0000256" key="1">
    <source>
        <dbReference type="SAM" id="Phobius"/>
    </source>
</evidence>
<feature type="transmembrane region" description="Helical" evidence="1">
    <location>
        <begin position="12"/>
        <end position="32"/>
    </location>
</feature>
<dbReference type="EMBL" id="DVJO01000098">
    <property type="protein sequence ID" value="HIS82867.1"/>
    <property type="molecule type" value="Genomic_DNA"/>
</dbReference>
<protein>
    <submittedName>
        <fullName evidence="2">Uncharacterized protein</fullName>
    </submittedName>
</protein>
<evidence type="ECO:0000313" key="2">
    <source>
        <dbReference type="EMBL" id="HIS82867.1"/>
    </source>
</evidence>
<reference evidence="2" key="1">
    <citation type="submission" date="2020-10" db="EMBL/GenBank/DDBJ databases">
        <authorList>
            <person name="Gilroy R."/>
        </authorList>
    </citation>
    <scope>NUCLEOTIDE SEQUENCE</scope>
    <source>
        <strain evidence="2">CHK152-2994</strain>
    </source>
</reference>
<feature type="transmembrane region" description="Helical" evidence="1">
    <location>
        <begin position="89"/>
        <end position="109"/>
    </location>
</feature>
<feature type="transmembrane region" description="Helical" evidence="1">
    <location>
        <begin position="44"/>
        <end position="77"/>
    </location>
</feature>
<name>A0A9D1K3K6_9BACT</name>
<comment type="caution">
    <text evidence="2">The sequence shown here is derived from an EMBL/GenBank/DDBJ whole genome shotgun (WGS) entry which is preliminary data.</text>
</comment>
<evidence type="ECO:0000313" key="3">
    <source>
        <dbReference type="Proteomes" id="UP000824139"/>
    </source>
</evidence>
<proteinExistence type="predicted"/>
<sequence>MIRNTLSYKFGILMGMIALLLITGIPLFFKFLYPIIDPYGSTVWIIYAFILNPIIICIKLISTLLAGILIAVDIIIFKKYAPPKKASTVRIVIECALITLYLFCFVAPICSKLIQHIFGG</sequence>
<accession>A0A9D1K3K6</accession>
<reference evidence="2" key="2">
    <citation type="journal article" date="2021" name="PeerJ">
        <title>Extensive microbial diversity within the chicken gut microbiome revealed by metagenomics and culture.</title>
        <authorList>
            <person name="Gilroy R."/>
            <person name="Ravi A."/>
            <person name="Getino M."/>
            <person name="Pursley I."/>
            <person name="Horton D.L."/>
            <person name="Alikhan N.F."/>
            <person name="Baker D."/>
            <person name="Gharbi K."/>
            <person name="Hall N."/>
            <person name="Watson M."/>
            <person name="Adriaenssens E.M."/>
            <person name="Foster-Nyarko E."/>
            <person name="Jarju S."/>
            <person name="Secka A."/>
            <person name="Antonio M."/>
            <person name="Oren A."/>
            <person name="Chaudhuri R.R."/>
            <person name="La Ragione R."/>
            <person name="Hildebrand F."/>
            <person name="Pallen M.J."/>
        </authorList>
    </citation>
    <scope>NUCLEOTIDE SEQUENCE</scope>
    <source>
        <strain evidence="2">CHK152-2994</strain>
    </source>
</reference>
<dbReference type="AlphaFoldDB" id="A0A9D1K3K6"/>
<keyword evidence="1" id="KW-0472">Membrane</keyword>
<organism evidence="2 3">
    <name type="scientific">Candidatus Scatenecus faecavium</name>
    <dbReference type="NCBI Taxonomy" id="2840915"/>
    <lineage>
        <taxon>Bacteria</taxon>
        <taxon>Candidatus Scatenecus</taxon>
    </lineage>
</organism>
<keyword evidence="1" id="KW-0812">Transmembrane</keyword>
<keyword evidence="1" id="KW-1133">Transmembrane helix</keyword>
<gene>
    <name evidence="2" type="ORF">IAD41_04600</name>
</gene>
<dbReference type="Proteomes" id="UP000824139">
    <property type="component" value="Unassembled WGS sequence"/>
</dbReference>